<feature type="domain" description="ABC transporter" evidence="9">
    <location>
        <begin position="331"/>
        <end position="559"/>
    </location>
</feature>
<evidence type="ECO:0000256" key="1">
    <source>
        <dbReference type="ARBA" id="ARBA00004651"/>
    </source>
</evidence>
<dbReference type="GO" id="GO:0005524">
    <property type="term" value="F:ATP binding"/>
    <property type="evidence" value="ECO:0007669"/>
    <property type="project" value="UniProtKB-KW"/>
</dbReference>
<dbReference type="Pfam" id="PF00664">
    <property type="entry name" value="ABC_membrane"/>
    <property type="match status" value="1"/>
</dbReference>
<evidence type="ECO:0000256" key="6">
    <source>
        <dbReference type="ARBA" id="ARBA00022989"/>
    </source>
</evidence>
<dbReference type="InterPro" id="IPR027417">
    <property type="entry name" value="P-loop_NTPase"/>
</dbReference>
<dbReference type="SMART" id="SM00382">
    <property type="entry name" value="AAA"/>
    <property type="match status" value="1"/>
</dbReference>
<dbReference type="PROSITE" id="PS50929">
    <property type="entry name" value="ABC_TM1F"/>
    <property type="match status" value="1"/>
</dbReference>
<dbReference type="Gene3D" id="1.20.1560.10">
    <property type="entry name" value="ABC transporter type 1, transmembrane domain"/>
    <property type="match status" value="1"/>
</dbReference>
<dbReference type="SUPFAM" id="SSF90123">
    <property type="entry name" value="ABC transporter transmembrane region"/>
    <property type="match status" value="1"/>
</dbReference>
<feature type="domain" description="ABC transmembrane type-1" evidence="10">
    <location>
        <begin position="1"/>
        <end position="297"/>
    </location>
</feature>
<dbReference type="InterPro" id="IPR036640">
    <property type="entry name" value="ABC1_TM_sf"/>
</dbReference>
<feature type="transmembrane region" description="Helical" evidence="8">
    <location>
        <begin position="152"/>
        <end position="171"/>
    </location>
</feature>
<dbReference type="EMBL" id="FNCY01000007">
    <property type="protein sequence ID" value="SDH61902.1"/>
    <property type="molecule type" value="Genomic_DNA"/>
</dbReference>
<dbReference type="PANTHER" id="PTHR24221:SF654">
    <property type="entry name" value="ATP-BINDING CASSETTE SUB-FAMILY B MEMBER 6"/>
    <property type="match status" value="1"/>
</dbReference>
<evidence type="ECO:0000259" key="9">
    <source>
        <dbReference type="PROSITE" id="PS50893"/>
    </source>
</evidence>
<keyword evidence="5 11" id="KW-0067">ATP-binding</keyword>
<evidence type="ECO:0000256" key="2">
    <source>
        <dbReference type="ARBA" id="ARBA00022475"/>
    </source>
</evidence>
<evidence type="ECO:0000259" key="10">
    <source>
        <dbReference type="PROSITE" id="PS50929"/>
    </source>
</evidence>
<evidence type="ECO:0000256" key="8">
    <source>
        <dbReference type="SAM" id="Phobius"/>
    </source>
</evidence>
<evidence type="ECO:0000256" key="7">
    <source>
        <dbReference type="ARBA" id="ARBA00023136"/>
    </source>
</evidence>
<dbReference type="PROSITE" id="PS00211">
    <property type="entry name" value="ABC_TRANSPORTER_1"/>
    <property type="match status" value="1"/>
</dbReference>
<dbReference type="STRING" id="83767.SAMN05660652_01963"/>
<dbReference type="InterPro" id="IPR003593">
    <property type="entry name" value="AAA+_ATPase"/>
</dbReference>
<organism evidence="11 12">
    <name type="scientific">Propionivibrio dicarboxylicus</name>
    <dbReference type="NCBI Taxonomy" id="83767"/>
    <lineage>
        <taxon>Bacteria</taxon>
        <taxon>Pseudomonadati</taxon>
        <taxon>Pseudomonadota</taxon>
        <taxon>Betaproteobacteria</taxon>
        <taxon>Rhodocyclales</taxon>
        <taxon>Rhodocyclaceae</taxon>
        <taxon>Propionivibrio</taxon>
    </lineage>
</organism>
<dbReference type="SUPFAM" id="SSF52540">
    <property type="entry name" value="P-loop containing nucleoside triphosphate hydrolases"/>
    <property type="match status" value="1"/>
</dbReference>
<keyword evidence="12" id="KW-1185">Reference proteome</keyword>
<keyword evidence="3 8" id="KW-0812">Transmembrane</keyword>
<dbReference type="PROSITE" id="PS50893">
    <property type="entry name" value="ABC_TRANSPORTER_2"/>
    <property type="match status" value="1"/>
</dbReference>
<evidence type="ECO:0000313" key="12">
    <source>
        <dbReference type="Proteomes" id="UP000198607"/>
    </source>
</evidence>
<evidence type="ECO:0000256" key="3">
    <source>
        <dbReference type="ARBA" id="ARBA00022692"/>
    </source>
</evidence>
<dbReference type="InterPro" id="IPR039421">
    <property type="entry name" value="Type_1_exporter"/>
</dbReference>
<evidence type="ECO:0000256" key="4">
    <source>
        <dbReference type="ARBA" id="ARBA00022741"/>
    </source>
</evidence>
<dbReference type="AlphaFoldDB" id="A0A1G8DW46"/>
<protein>
    <submittedName>
        <fullName evidence="11">ATP-binding cassette, subfamily B</fullName>
    </submittedName>
</protein>
<keyword evidence="7 8" id="KW-0472">Membrane</keyword>
<reference evidence="11 12" key="1">
    <citation type="submission" date="2016-10" db="EMBL/GenBank/DDBJ databases">
        <authorList>
            <person name="de Groot N.N."/>
        </authorList>
    </citation>
    <scope>NUCLEOTIDE SEQUENCE [LARGE SCALE GENOMIC DNA]</scope>
    <source>
        <strain evidence="11 12">DSM 5885</strain>
    </source>
</reference>
<name>A0A1G8DW46_9RHOO</name>
<dbReference type="Pfam" id="PF00005">
    <property type="entry name" value="ABC_tran"/>
    <property type="match status" value="1"/>
</dbReference>
<evidence type="ECO:0000256" key="5">
    <source>
        <dbReference type="ARBA" id="ARBA00022840"/>
    </source>
</evidence>
<dbReference type="GO" id="GO:0140359">
    <property type="term" value="F:ABC-type transporter activity"/>
    <property type="evidence" value="ECO:0007669"/>
    <property type="project" value="InterPro"/>
</dbReference>
<dbReference type="Proteomes" id="UP000198607">
    <property type="component" value="Unassembled WGS sequence"/>
</dbReference>
<feature type="transmembrane region" description="Helical" evidence="8">
    <location>
        <begin position="124"/>
        <end position="146"/>
    </location>
</feature>
<dbReference type="InterPro" id="IPR011527">
    <property type="entry name" value="ABC1_TM_dom"/>
</dbReference>
<keyword evidence="6 8" id="KW-1133">Transmembrane helix</keyword>
<dbReference type="GO" id="GO:0005886">
    <property type="term" value="C:plasma membrane"/>
    <property type="evidence" value="ECO:0007669"/>
    <property type="project" value="UniProtKB-SubCell"/>
</dbReference>
<dbReference type="PANTHER" id="PTHR24221">
    <property type="entry name" value="ATP-BINDING CASSETTE SUB-FAMILY B"/>
    <property type="match status" value="1"/>
</dbReference>
<gene>
    <name evidence="11" type="ORF">SAMN05660652_01963</name>
</gene>
<proteinExistence type="predicted"/>
<sequence length="559" mass="60374">MMLVAATEMISIGAIFPFLAALTAPEKVFAHPWGQWCANVLALTKPTDLLAPITIIFGIAIVIAGAMRLLLVWVQTKIAYAIGADMALEVYRKTLHQPYTVHTSRNSSEIINGVYSKAAGISSYVILPVITIISSFAVVSAILLTLVSVDPVVSLIALTGFAAIYGGVAKLTHRRLYENSRLVADEAGKVIRSLQEGLGGIRDVLLDRSQAVYCSIFRRADLSMRNAQINSAFIAQSPRFVMEAMGMLLIALLAYQLTATDGGVIGAMPVLGALALGAQRMLPLLQQCFQAWSSIKSNQASLADTLALLEQPLPTHLSADDLSLLPHQHHLQLDDVWFRYAADSDWVLNGISITIPKGAKVGFIGTTGCGKSTLLDIVMGLLPPTRGRLLVDGIPLDDKNLPRWQLHLAHVPQAVFLADSSIASNIAFGIPADKIDMDLVTDAARRAQLLDTIESWPDGFSTQVGERGVRLSGGQRQRIGIARALYKKADVLIFDEATSALDNDTEEAVMKAVDALGADITVLIIAHRINTLRNCNIIFELGKGNVVRRSSYQEILANP</sequence>
<dbReference type="Gene3D" id="3.40.50.300">
    <property type="entry name" value="P-loop containing nucleotide triphosphate hydrolases"/>
    <property type="match status" value="1"/>
</dbReference>
<dbReference type="GO" id="GO:0016887">
    <property type="term" value="F:ATP hydrolysis activity"/>
    <property type="evidence" value="ECO:0007669"/>
    <property type="project" value="InterPro"/>
</dbReference>
<keyword evidence="4" id="KW-0547">Nucleotide-binding</keyword>
<comment type="subcellular location">
    <subcellularLocation>
        <location evidence="1">Cell membrane</location>
        <topology evidence="1">Multi-pass membrane protein</topology>
    </subcellularLocation>
</comment>
<dbReference type="InterPro" id="IPR003439">
    <property type="entry name" value="ABC_transporter-like_ATP-bd"/>
</dbReference>
<accession>A0A1G8DW46</accession>
<dbReference type="InterPro" id="IPR017871">
    <property type="entry name" value="ABC_transporter-like_CS"/>
</dbReference>
<keyword evidence="2" id="KW-1003">Cell membrane</keyword>
<evidence type="ECO:0000313" key="11">
    <source>
        <dbReference type="EMBL" id="SDH61902.1"/>
    </source>
</evidence>
<feature type="transmembrane region" description="Helical" evidence="8">
    <location>
        <begin position="49"/>
        <end position="71"/>
    </location>
</feature>